<organism evidence="9 10">
    <name type="scientific">Punica granatum</name>
    <name type="common">Pomegranate</name>
    <dbReference type="NCBI Taxonomy" id="22663"/>
    <lineage>
        <taxon>Eukaryota</taxon>
        <taxon>Viridiplantae</taxon>
        <taxon>Streptophyta</taxon>
        <taxon>Embryophyta</taxon>
        <taxon>Tracheophyta</taxon>
        <taxon>Spermatophyta</taxon>
        <taxon>Magnoliopsida</taxon>
        <taxon>eudicotyledons</taxon>
        <taxon>Gunneridae</taxon>
        <taxon>Pentapetalae</taxon>
        <taxon>rosids</taxon>
        <taxon>malvids</taxon>
        <taxon>Myrtales</taxon>
        <taxon>Lythraceae</taxon>
        <taxon>Punica</taxon>
    </lineage>
</organism>
<dbReference type="GeneID" id="116204113"/>
<dbReference type="GO" id="GO:0000287">
    <property type="term" value="F:magnesium ion binding"/>
    <property type="evidence" value="ECO:0007669"/>
    <property type="project" value="InterPro"/>
</dbReference>
<evidence type="ECO:0000256" key="5">
    <source>
        <dbReference type="ARBA" id="ARBA00022801"/>
    </source>
</evidence>
<evidence type="ECO:0000256" key="1">
    <source>
        <dbReference type="ARBA" id="ARBA00001946"/>
    </source>
</evidence>
<dbReference type="RefSeq" id="XP_031392054.1">
    <property type="nucleotide sequence ID" value="XM_031536194.1"/>
</dbReference>
<keyword evidence="5" id="KW-0378">Hydrolase</keyword>
<evidence type="ECO:0000256" key="3">
    <source>
        <dbReference type="ARBA" id="ARBA00012146"/>
    </source>
</evidence>
<dbReference type="PANTHER" id="PTHR10286">
    <property type="entry name" value="INORGANIC PYROPHOSPHATASE"/>
    <property type="match status" value="1"/>
</dbReference>
<comment type="cofactor">
    <cofactor evidence="1">
        <name>Mg(2+)</name>
        <dbReference type="ChEBI" id="CHEBI:18420"/>
    </cofactor>
</comment>
<reference evidence="9" key="1">
    <citation type="journal article" date="2020" name="Plant Biotechnol. J.">
        <title>The pomegranate (Punica granatum L.) draft genome dissects genetic divergence between soft- and hard-seeded cultivars.</title>
        <authorList>
            <person name="Luo X."/>
            <person name="Li H."/>
            <person name="Wu Z."/>
            <person name="Yao W."/>
            <person name="Zhao P."/>
            <person name="Cao D."/>
            <person name="Yu H."/>
            <person name="Li K."/>
            <person name="Poudel K."/>
            <person name="Zhao D."/>
            <person name="Zhang F."/>
            <person name="Xia X."/>
            <person name="Chen L."/>
            <person name="Wang Q."/>
            <person name="Jing D."/>
            <person name="Cao S."/>
        </authorList>
    </citation>
    <scope>NUCLEOTIDE SEQUENCE [LARGE SCALE GENOMIC DNA]</scope>
    <source>
        <strain evidence="9">cv. Tunisia</strain>
    </source>
</reference>
<protein>
    <recommendedName>
        <fullName evidence="3">inorganic diphosphatase</fullName>
        <ecNumber evidence="3">3.6.1.1</ecNumber>
    </recommendedName>
</protein>
<dbReference type="Proteomes" id="UP000515151">
    <property type="component" value="Chromosome 4"/>
</dbReference>
<dbReference type="InterPro" id="IPR036649">
    <property type="entry name" value="Pyrophosphatase_sf"/>
</dbReference>
<evidence type="ECO:0000256" key="6">
    <source>
        <dbReference type="ARBA" id="ARBA00022842"/>
    </source>
</evidence>
<dbReference type="AlphaFoldDB" id="A0A6P8DBZ4"/>
<dbReference type="GO" id="GO:0006796">
    <property type="term" value="P:phosphate-containing compound metabolic process"/>
    <property type="evidence" value="ECO:0007669"/>
    <property type="project" value="InterPro"/>
</dbReference>
<comment type="similarity">
    <text evidence="2">Belongs to the PPase family.</text>
</comment>
<keyword evidence="8" id="KW-0472">Membrane</keyword>
<name>A0A6P8DBZ4_PUNGR</name>
<evidence type="ECO:0000313" key="9">
    <source>
        <dbReference type="Proteomes" id="UP000515151"/>
    </source>
</evidence>
<keyword evidence="8" id="KW-1133">Transmembrane helix</keyword>
<evidence type="ECO:0000256" key="8">
    <source>
        <dbReference type="SAM" id="Phobius"/>
    </source>
</evidence>
<evidence type="ECO:0000256" key="7">
    <source>
        <dbReference type="ARBA" id="ARBA00047820"/>
    </source>
</evidence>
<reference evidence="10" key="2">
    <citation type="submission" date="2025-08" db="UniProtKB">
        <authorList>
            <consortium name="RefSeq"/>
        </authorList>
    </citation>
    <scope>IDENTIFICATION</scope>
    <source>
        <tissue evidence="10">Leaf</tissue>
    </source>
</reference>
<accession>A0A6P8DBZ4</accession>
<proteinExistence type="inferred from homology"/>
<keyword evidence="6" id="KW-0460">Magnesium</keyword>
<evidence type="ECO:0000256" key="2">
    <source>
        <dbReference type="ARBA" id="ARBA00006220"/>
    </source>
</evidence>
<keyword evidence="9" id="KW-1185">Reference proteome</keyword>
<dbReference type="Gene3D" id="3.90.80.10">
    <property type="entry name" value="Inorganic pyrophosphatase"/>
    <property type="match status" value="2"/>
</dbReference>
<keyword evidence="4" id="KW-0479">Metal-binding</keyword>
<dbReference type="EC" id="3.6.1.1" evidence="3"/>
<dbReference type="Pfam" id="PF00719">
    <property type="entry name" value="Pyrophosphatase"/>
    <property type="match status" value="1"/>
</dbReference>
<gene>
    <name evidence="10" type="primary">LOC116204113</name>
</gene>
<comment type="catalytic activity">
    <reaction evidence="7">
        <text>diphosphate + H2O = 2 phosphate + H(+)</text>
        <dbReference type="Rhea" id="RHEA:24576"/>
        <dbReference type="ChEBI" id="CHEBI:15377"/>
        <dbReference type="ChEBI" id="CHEBI:15378"/>
        <dbReference type="ChEBI" id="CHEBI:33019"/>
        <dbReference type="ChEBI" id="CHEBI:43474"/>
        <dbReference type="EC" id="3.6.1.1"/>
    </reaction>
</comment>
<dbReference type="SUPFAM" id="SSF50324">
    <property type="entry name" value="Inorganic pyrophosphatase"/>
    <property type="match status" value="1"/>
</dbReference>
<keyword evidence="8" id="KW-0812">Transmembrane</keyword>
<feature type="transmembrane region" description="Helical" evidence="8">
    <location>
        <begin position="81"/>
        <end position="104"/>
    </location>
</feature>
<evidence type="ECO:0000313" key="10">
    <source>
        <dbReference type="RefSeq" id="XP_031392054.1"/>
    </source>
</evidence>
<dbReference type="GO" id="GO:0005737">
    <property type="term" value="C:cytoplasm"/>
    <property type="evidence" value="ECO:0007669"/>
    <property type="project" value="InterPro"/>
</dbReference>
<dbReference type="OrthoDB" id="1608002at2759"/>
<evidence type="ECO:0000256" key="4">
    <source>
        <dbReference type="ARBA" id="ARBA00022723"/>
    </source>
</evidence>
<dbReference type="GO" id="GO:0004427">
    <property type="term" value="F:inorganic diphosphate phosphatase activity"/>
    <property type="evidence" value="ECO:0007669"/>
    <property type="project" value="UniProtKB-EC"/>
</dbReference>
<sequence>MPTVPIFLNVVCVSSIDFVLIHAATMPTSTHTYCGFKIILRVKPLAALALIDEGELDGKIVVISLDDPRASVVNDVDDFEMYFSLFTVVYFVIYGLTIDIFVVCTYKTHSGTGSVTKIPDGKPANKFGLGNKPANKDYSLKVIKETNESWAKPIKRSIPSGELSLG</sequence>
<dbReference type="InterPro" id="IPR008162">
    <property type="entry name" value="Pyrophosphatase"/>
</dbReference>